<organism evidence="4 5">
    <name type="scientific">Liquidambar formosana</name>
    <name type="common">Formosan gum</name>
    <dbReference type="NCBI Taxonomy" id="63359"/>
    <lineage>
        <taxon>Eukaryota</taxon>
        <taxon>Viridiplantae</taxon>
        <taxon>Streptophyta</taxon>
        <taxon>Embryophyta</taxon>
        <taxon>Tracheophyta</taxon>
        <taxon>Spermatophyta</taxon>
        <taxon>Magnoliopsida</taxon>
        <taxon>eudicotyledons</taxon>
        <taxon>Gunneridae</taxon>
        <taxon>Pentapetalae</taxon>
        <taxon>Saxifragales</taxon>
        <taxon>Altingiaceae</taxon>
        <taxon>Liquidambar</taxon>
    </lineage>
</organism>
<dbReference type="GO" id="GO:0016020">
    <property type="term" value="C:membrane"/>
    <property type="evidence" value="ECO:0007669"/>
    <property type="project" value="TreeGrafter"/>
</dbReference>
<name>A0AAP0S6X2_LIQFO</name>
<dbReference type="PANTHER" id="PTHR22753:SF14">
    <property type="entry name" value="MONOACYLGLYCEROL_DIACYLGLYCEROL O-ACYLTRANSFERASE"/>
    <property type="match status" value="1"/>
</dbReference>
<evidence type="ECO:0008006" key="6">
    <source>
        <dbReference type="Google" id="ProtNLM"/>
    </source>
</evidence>
<dbReference type="PANTHER" id="PTHR22753">
    <property type="entry name" value="TRANSMEMBRANE PROTEIN 68"/>
    <property type="match status" value="1"/>
</dbReference>
<evidence type="ECO:0000256" key="3">
    <source>
        <dbReference type="ARBA" id="ARBA00023315"/>
    </source>
</evidence>
<dbReference type="Proteomes" id="UP001415857">
    <property type="component" value="Unassembled WGS sequence"/>
</dbReference>
<comment type="similarity">
    <text evidence="1">Belongs to the diacylglycerol acyltransferase family.</text>
</comment>
<evidence type="ECO:0000256" key="2">
    <source>
        <dbReference type="ARBA" id="ARBA00022679"/>
    </source>
</evidence>
<evidence type="ECO:0000313" key="4">
    <source>
        <dbReference type="EMBL" id="KAK9291876.1"/>
    </source>
</evidence>
<proteinExistence type="inferred from homology"/>
<dbReference type="GO" id="GO:0019432">
    <property type="term" value="P:triglyceride biosynthetic process"/>
    <property type="evidence" value="ECO:0007669"/>
    <property type="project" value="UniProtKB-ARBA"/>
</dbReference>
<protein>
    <recommendedName>
        <fullName evidence="6">Acyltransferase</fullName>
    </recommendedName>
</protein>
<reference evidence="4 5" key="1">
    <citation type="journal article" date="2024" name="Plant J.">
        <title>Genome sequences and population genomics reveal climatic adaptation and genomic divergence between two closely related sweetgum species.</title>
        <authorList>
            <person name="Xu W.Q."/>
            <person name="Ren C.Q."/>
            <person name="Zhang X.Y."/>
            <person name="Comes H.P."/>
            <person name="Liu X.H."/>
            <person name="Li Y.G."/>
            <person name="Kettle C.J."/>
            <person name="Jalonen R."/>
            <person name="Gaisberger H."/>
            <person name="Ma Y.Z."/>
            <person name="Qiu Y.X."/>
        </authorList>
    </citation>
    <scope>NUCLEOTIDE SEQUENCE [LARGE SCALE GENOMIC DNA]</scope>
    <source>
        <strain evidence="4">Hangzhou</strain>
    </source>
</reference>
<keyword evidence="2" id="KW-0808">Transferase</keyword>
<sequence length="273" mass="31396">MVRGVAHPSFFTRNFERFFTEFSIADLIKVFGALPVSPRNLFKLLSTKSHALLYPGGAREALHYKGEQYKVIWPDQPEFVRMAARFGATIVPFGAVGEDDIAELVLDYNDLMRIPVVNDYIRESNWDTEKVSKDIPVISKESCEDFYSPIWSIWTSPLSPAIRVLSRRPLHSSIRRSLPSSAFNRLFRRLQMPSERRIGWNYRLTPKYSSLSLYKVYHNKLVHDHLHTEMVWPPGWGLLGMGPTRKYWPVFLGYGIRDLMSLLPSIAAFGSIG</sequence>
<dbReference type="GO" id="GO:0004144">
    <property type="term" value="F:diacylglycerol O-acyltransferase activity"/>
    <property type="evidence" value="ECO:0007669"/>
    <property type="project" value="UniProtKB-ARBA"/>
</dbReference>
<dbReference type="InterPro" id="IPR007130">
    <property type="entry name" value="DAGAT"/>
</dbReference>
<dbReference type="AlphaFoldDB" id="A0AAP0S6X2"/>
<keyword evidence="5" id="KW-1185">Reference proteome</keyword>
<evidence type="ECO:0000256" key="1">
    <source>
        <dbReference type="ARBA" id="ARBA00005420"/>
    </source>
</evidence>
<comment type="caution">
    <text evidence="4">The sequence shown here is derived from an EMBL/GenBank/DDBJ whole genome shotgun (WGS) entry which is preliminary data.</text>
</comment>
<keyword evidence="3" id="KW-0012">Acyltransferase</keyword>
<accession>A0AAP0S6X2</accession>
<dbReference type="Pfam" id="PF03982">
    <property type="entry name" value="DAGAT"/>
    <property type="match status" value="1"/>
</dbReference>
<dbReference type="EMBL" id="JBBPBK010000001">
    <property type="protein sequence ID" value="KAK9291876.1"/>
    <property type="molecule type" value="Genomic_DNA"/>
</dbReference>
<gene>
    <name evidence="4" type="ORF">L1049_019826</name>
</gene>
<evidence type="ECO:0000313" key="5">
    <source>
        <dbReference type="Proteomes" id="UP001415857"/>
    </source>
</evidence>